<dbReference type="InterPro" id="IPR004839">
    <property type="entry name" value="Aminotransferase_I/II_large"/>
</dbReference>
<dbReference type="AlphaFoldDB" id="A0A9R1UQT9"/>
<dbReference type="InterPro" id="IPR015421">
    <property type="entry name" value="PyrdxlP-dep_Trfase_major"/>
</dbReference>
<comment type="similarity">
    <text evidence="2">Belongs to the class-I pyridoxal-phosphate-dependent aminotransferase family.</text>
</comment>
<evidence type="ECO:0000256" key="2">
    <source>
        <dbReference type="ARBA" id="ARBA00007441"/>
    </source>
</evidence>
<dbReference type="InterPro" id="IPR015422">
    <property type="entry name" value="PyrdxlP-dep_Trfase_small"/>
</dbReference>
<feature type="domain" description="Aminotransferase class I/classII large" evidence="6">
    <location>
        <begin position="42"/>
        <end position="109"/>
    </location>
</feature>
<name>A0A9R1UQT9_LACSA</name>
<keyword evidence="5" id="KW-0663">Pyridoxal phosphate</keyword>
<dbReference type="SUPFAM" id="SSF53383">
    <property type="entry name" value="PLP-dependent transferases"/>
    <property type="match status" value="1"/>
</dbReference>
<proteinExistence type="inferred from homology"/>
<keyword evidence="4" id="KW-0808">Transferase</keyword>
<evidence type="ECO:0000256" key="1">
    <source>
        <dbReference type="ARBA" id="ARBA00001933"/>
    </source>
</evidence>
<evidence type="ECO:0000256" key="5">
    <source>
        <dbReference type="ARBA" id="ARBA00022898"/>
    </source>
</evidence>
<dbReference type="Proteomes" id="UP000235145">
    <property type="component" value="Unassembled WGS sequence"/>
</dbReference>
<accession>A0A9R1UQT9</accession>
<keyword evidence="3" id="KW-0032">Aminotransferase</keyword>
<dbReference type="GO" id="GO:0006520">
    <property type="term" value="P:amino acid metabolic process"/>
    <property type="evidence" value="ECO:0007669"/>
    <property type="project" value="InterPro"/>
</dbReference>
<comment type="cofactor">
    <cofactor evidence="1">
        <name>pyridoxal 5'-phosphate</name>
        <dbReference type="ChEBI" id="CHEBI:597326"/>
    </cofactor>
</comment>
<keyword evidence="8" id="KW-1185">Reference proteome</keyword>
<evidence type="ECO:0000313" key="8">
    <source>
        <dbReference type="Proteomes" id="UP000235145"/>
    </source>
</evidence>
<gene>
    <name evidence="7" type="ORF">LSAT_V11C800449380</name>
</gene>
<dbReference type="GO" id="GO:0008483">
    <property type="term" value="F:transaminase activity"/>
    <property type="evidence" value="ECO:0007669"/>
    <property type="project" value="UniProtKB-KW"/>
</dbReference>
<dbReference type="GO" id="GO:0030170">
    <property type="term" value="F:pyridoxal phosphate binding"/>
    <property type="evidence" value="ECO:0007669"/>
    <property type="project" value="InterPro"/>
</dbReference>
<dbReference type="EMBL" id="NBSK02000008">
    <property type="protein sequence ID" value="KAJ0191186.1"/>
    <property type="molecule type" value="Genomic_DNA"/>
</dbReference>
<organism evidence="7 8">
    <name type="scientific">Lactuca sativa</name>
    <name type="common">Garden lettuce</name>
    <dbReference type="NCBI Taxonomy" id="4236"/>
    <lineage>
        <taxon>Eukaryota</taxon>
        <taxon>Viridiplantae</taxon>
        <taxon>Streptophyta</taxon>
        <taxon>Embryophyta</taxon>
        <taxon>Tracheophyta</taxon>
        <taxon>Spermatophyta</taxon>
        <taxon>Magnoliopsida</taxon>
        <taxon>eudicotyledons</taxon>
        <taxon>Gunneridae</taxon>
        <taxon>Pentapetalae</taxon>
        <taxon>asterids</taxon>
        <taxon>campanulids</taxon>
        <taxon>Asterales</taxon>
        <taxon>Asteraceae</taxon>
        <taxon>Cichorioideae</taxon>
        <taxon>Cichorieae</taxon>
        <taxon>Lactucinae</taxon>
        <taxon>Lactuca</taxon>
    </lineage>
</organism>
<evidence type="ECO:0000256" key="3">
    <source>
        <dbReference type="ARBA" id="ARBA00022576"/>
    </source>
</evidence>
<sequence>MRACNSMFSMTSFGENVDEDVNDSRENLIFTPQLLSLRINAIREGYTRYTSNAGTHEVRTTICKKLKEENHISYTPDEIVVSNGAKYSLLQAVLVICSPGDEVIIPAPFRVIYKRLMLL</sequence>
<protein>
    <recommendedName>
        <fullName evidence="6">Aminotransferase class I/classII large domain-containing protein</fullName>
    </recommendedName>
</protein>
<dbReference type="Gene3D" id="3.40.640.10">
    <property type="entry name" value="Type I PLP-dependent aspartate aminotransferase-like (Major domain)"/>
    <property type="match status" value="1"/>
</dbReference>
<dbReference type="Gene3D" id="3.90.1150.10">
    <property type="entry name" value="Aspartate Aminotransferase, domain 1"/>
    <property type="match status" value="1"/>
</dbReference>
<dbReference type="PANTHER" id="PTHR46383">
    <property type="entry name" value="ASPARTATE AMINOTRANSFERASE"/>
    <property type="match status" value="1"/>
</dbReference>
<dbReference type="Pfam" id="PF00155">
    <property type="entry name" value="Aminotran_1_2"/>
    <property type="match status" value="1"/>
</dbReference>
<evidence type="ECO:0000313" key="7">
    <source>
        <dbReference type="EMBL" id="KAJ0191186.1"/>
    </source>
</evidence>
<reference evidence="7 8" key="1">
    <citation type="journal article" date="2017" name="Nat. Commun.">
        <title>Genome assembly with in vitro proximity ligation data and whole-genome triplication in lettuce.</title>
        <authorList>
            <person name="Reyes-Chin-Wo S."/>
            <person name="Wang Z."/>
            <person name="Yang X."/>
            <person name="Kozik A."/>
            <person name="Arikit S."/>
            <person name="Song C."/>
            <person name="Xia L."/>
            <person name="Froenicke L."/>
            <person name="Lavelle D.O."/>
            <person name="Truco M.J."/>
            <person name="Xia R."/>
            <person name="Zhu S."/>
            <person name="Xu C."/>
            <person name="Xu H."/>
            <person name="Xu X."/>
            <person name="Cox K."/>
            <person name="Korf I."/>
            <person name="Meyers B.C."/>
            <person name="Michelmore R.W."/>
        </authorList>
    </citation>
    <scope>NUCLEOTIDE SEQUENCE [LARGE SCALE GENOMIC DNA]</scope>
    <source>
        <strain evidence="8">cv. Salinas</strain>
        <tissue evidence="7">Seedlings</tissue>
    </source>
</reference>
<evidence type="ECO:0000259" key="6">
    <source>
        <dbReference type="Pfam" id="PF00155"/>
    </source>
</evidence>
<evidence type="ECO:0000256" key="4">
    <source>
        <dbReference type="ARBA" id="ARBA00022679"/>
    </source>
</evidence>
<dbReference type="InterPro" id="IPR050596">
    <property type="entry name" value="AspAT/PAT-like"/>
</dbReference>
<dbReference type="InterPro" id="IPR015424">
    <property type="entry name" value="PyrdxlP-dep_Trfase"/>
</dbReference>
<dbReference type="PANTHER" id="PTHR46383:SF1">
    <property type="entry name" value="ASPARTATE AMINOTRANSFERASE"/>
    <property type="match status" value="1"/>
</dbReference>
<comment type="caution">
    <text evidence="7">The sequence shown here is derived from an EMBL/GenBank/DDBJ whole genome shotgun (WGS) entry which is preliminary data.</text>
</comment>